<keyword evidence="2" id="KW-0472">Membrane</keyword>
<evidence type="ECO:0000256" key="1">
    <source>
        <dbReference type="SAM" id="MobiDB-lite"/>
    </source>
</evidence>
<dbReference type="AlphaFoldDB" id="A0A8J8C3V3"/>
<comment type="caution">
    <text evidence="3">The sequence shown here is derived from an EMBL/GenBank/DDBJ whole genome shotgun (WGS) entry which is preliminary data.</text>
</comment>
<dbReference type="EMBL" id="JAHQXF010000001">
    <property type="protein sequence ID" value="MBV0923459.1"/>
    <property type="molecule type" value="Genomic_DNA"/>
</dbReference>
<name>A0A8J8C3V3_9EURY</name>
<dbReference type="RefSeq" id="WP_162316590.1">
    <property type="nucleotide sequence ID" value="NZ_JAHQXF010000001.1"/>
</dbReference>
<evidence type="ECO:0000256" key="2">
    <source>
        <dbReference type="SAM" id="Phobius"/>
    </source>
</evidence>
<dbReference type="PANTHER" id="PTHR35902">
    <property type="entry name" value="S-LAYER DOMAIN-LIKE PROTEIN-RELATED"/>
    <property type="match status" value="1"/>
</dbReference>
<feature type="region of interest" description="Disordered" evidence="1">
    <location>
        <begin position="268"/>
        <end position="294"/>
    </location>
</feature>
<reference evidence="3 4" key="1">
    <citation type="submission" date="2021-06" db="EMBL/GenBank/DDBJ databases">
        <title>New haloarchaea isolates fom saline soil.</title>
        <authorList>
            <person name="Duran-Viseras A."/>
            <person name="Sanchez-Porro C.S."/>
            <person name="Ventosa A."/>
        </authorList>
    </citation>
    <scope>NUCLEOTIDE SEQUENCE [LARGE SCALE GENOMIC DNA]</scope>
    <source>
        <strain evidence="3 4">JCM 183640</strain>
    </source>
</reference>
<keyword evidence="4" id="KW-1185">Reference proteome</keyword>
<feature type="transmembrane region" description="Helical" evidence="2">
    <location>
        <begin position="496"/>
        <end position="519"/>
    </location>
</feature>
<keyword evidence="2" id="KW-1133">Transmembrane helix</keyword>
<organism evidence="3 4">
    <name type="scientific">Haloarcula limicola</name>
    <dbReference type="NCBI Taxonomy" id="1429915"/>
    <lineage>
        <taxon>Archaea</taxon>
        <taxon>Methanobacteriati</taxon>
        <taxon>Methanobacteriota</taxon>
        <taxon>Stenosarchaea group</taxon>
        <taxon>Halobacteria</taxon>
        <taxon>Halobacteriales</taxon>
        <taxon>Haloarculaceae</taxon>
        <taxon>Haloarcula</taxon>
    </lineage>
</organism>
<dbReference type="OrthoDB" id="65070at2157"/>
<proteinExistence type="predicted"/>
<dbReference type="PANTHER" id="PTHR35902:SF6">
    <property type="entry name" value="CONSERVED WITHIN P. AEROPHILUM"/>
    <property type="match status" value="1"/>
</dbReference>
<dbReference type="Proteomes" id="UP000766550">
    <property type="component" value="Unassembled WGS sequence"/>
</dbReference>
<evidence type="ECO:0000313" key="4">
    <source>
        <dbReference type="Proteomes" id="UP000766550"/>
    </source>
</evidence>
<feature type="compositionally biased region" description="Gly residues" evidence="1">
    <location>
        <begin position="270"/>
        <end position="281"/>
    </location>
</feature>
<sequence>MISRSRLTVAVALSLLGALTVVAVVAVGPVVAADARLALTDATVTPATPTAGAPITAETTVRLSAGSDTPLTVEEVIVRDEETGEVLGAATDLGRLSPGETLTVPVTFTVDESRSYDLRIVAVGTDSDGEQARAARPLAVGVERGRPQVELRTEGLVAGADTPIQAVVSNPTTAPLRGIELRVTNPETGERTRRAIPTLAAGGSATRNFSVRAASPGETPLELTATYTTATGVERTATATRTVPVAPLSTDVGVRVRRAQTDDAAQVTGGLSGLLGGGDGGALRPQSSESEEEGESLVDVTVTNFGNAPVERVVLAGETTEGETLESIGRIVVADALAPGESATVTVDLSTVPAADGVRFVAGYDAPDRRAESAAVYDYRVARGDATVTGLDVSVTEGGRVTVDGNLANTGDGEVTSAVVAVEPTEHVRPAYPQRDYFVGTVAGSEFAPFELTARADTANATAVTVRLDYAVGGDRVTDTVQVPLPPEEQSDGRDWQTLGIALAAAIALVLTVALALFVRRLRGR</sequence>
<gene>
    <name evidence="3" type="ORF">KTS45_04530</name>
</gene>
<evidence type="ECO:0008006" key="5">
    <source>
        <dbReference type="Google" id="ProtNLM"/>
    </source>
</evidence>
<protein>
    <recommendedName>
        <fullName evidence="5">CARDB domain-containing protein</fullName>
    </recommendedName>
</protein>
<evidence type="ECO:0000313" key="3">
    <source>
        <dbReference type="EMBL" id="MBV0923459.1"/>
    </source>
</evidence>
<accession>A0A8J8C3V3</accession>
<keyword evidence="2" id="KW-0812">Transmembrane</keyword>